<evidence type="ECO:0000313" key="3">
    <source>
        <dbReference type="EMBL" id="KAK0744552.1"/>
    </source>
</evidence>
<feature type="chain" id="PRO_5041312098" evidence="2">
    <location>
        <begin position="21"/>
        <end position="201"/>
    </location>
</feature>
<keyword evidence="4" id="KW-1185">Reference proteome</keyword>
<accession>A0AA40ES79</accession>
<evidence type="ECO:0000313" key="4">
    <source>
        <dbReference type="Proteomes" id="UP001172159"/>
    </source>
</evidence>
<sequence length="201" mass="21353">MRSILSYLIFTAGLIGLVSSTESAATRTGSPLNITALSTRDGYSVLECWQLASLPTDAMQAANYIVGGRTTKAVWSRIEPRTHVGEAWAPHVQITAPAPRPNESGRGPLNNSAMMSMGAASNDMGTVGEDHSSQRPETRTAYIMPGTLKSSVLIAADLKSVSSLAGHFTEFPSDEPTVLVQIPFEGDVVLEHTVLHEGGCQ</sequence>
<reference evidence="3" key="1">
    <citation type="submission" date="2023-06" db="EMBL/GenBank/DDBJ databases">
        <title>Genome-scale phylogeny and comparative genomics of the fungal order Sordariales.</title>
        <authorList>
            <consortium name="Lawrence Berkeley National Laboratory"/>
            <person name="Hensen N."/>
            <person name="Bonometti L."/>
            <person name="Westerberg I."/>
            <person name="Brannstrom I.O."/>
            <person name="Guillou S."/>
            <person name="Cros-Aarteil S."/>
            <person name="Calhoun S."/>
            <person name="Haridas S."/>
            <person name="Kuo A."/>
            <person name="Mondo S."/>
            <person name="Pangilinan J."/>
            <person name="Riley R."/>
            <person name="Labutti K."/>
            <person name="Andreopoulos B."/>
            <person name="Lipzen A."/>
            <person name="Chen C."/>
            <person name="Yanf M."/>
            <person name="Daum C."/>
            <person name="Ng V."/>
            <person name="Clum A."/>
            <person name="Steindorff A."/>
            <person name="Ohm R."/>
            <person name="Martin F."/>
            <person name="Silar P."/>
            <person name="Natvig D."/>
            <person name="Lalanne C."/>
            <person name="Gautier V."/>
            <person name="Ament-Velasquez S.L."/>
            <person name="Kruys A."/>
            <person name="Hutchinson M.I."/>
            <person name="Powell A.J."/>
            <person name="Barry K."/>
            <person name="Miller A.N."/>
            <person name="Grigoriev I.V."/>
            <person name="Debuchy R."/>
            <person name="Gladieux P."/>
            <person name="Thoren M.H."/>
            <person name="Johannesson H."/>
        </authorList>
    </citation>
    <scope>NUCLEOTIDE SEQUENCE</scope>
    <source>
        <strain evidence="3">CBS 540.89</strain>
    </source>
</reference>
<protein>
    <submittedName>
        <fullName evidence="3">Uncharacterized protein</fullName>
    </submittedName>
</protein>
<comment type="caution">
    <text evidence="3">The sequence shown here is derived from an EMBL/GenBank/DDBJ whole genome shotgun (WGS) entry which is preliminary data.</text>
</comment>
<name>A0AA40ES79_9PEZI</name>
<organism evidence="3 4">
    <name type="scientific">Apiosordaria backusii</name>
    <dbReference type="NCBI Taxonomy" id="314023"/>
    <lineage>
        <taxon>Eukaryota</taxon>
        <taxon>Fungi</taxon>
        <taxon>Dikarya</taxon>
        <taxon>Ascomycota</taxon>
        <taxon>Pezizomycotina</taxon>
        <taxon>Sordariomycetes</taxon>
        <taxon>Sordariomycetidae</taxon>
        <taxon>Sordariales</taxon>
        <taxon>Lasiosphaeriaceae</taxon>
        <taxon>Apiosordaria</taxon>
    </lineage>
</organism>
<dbReference type="Proteomes" id="UP001172159">
    <property type="component" value="Unassembled WGS sequence"/>
</dbReference>
<evidence type="ECO:0000256" key="1">
    <source>
        <dbReference type="SAM" id="MobiDB-lite"/>
    </source>
</evidence>
<gene>
    <name evidence="3" type="ORF">B0T21DRAFT_280093</name>
</gene>
<dbReference type="EMBL" id="JAUKTV010000002">
    <property type="protein sequence ID" value="KAK0744552.1"/>
    <property type="molecule type" value="Genomic_DNA"/>
</dbReference>
<feature type="region of interest" description="Disordered" evidence="1">
    <location>
        <begin position="95"/>
        <end position="117"/>
    </location>
</feature>
<proteinExistence type="predicted"/>
<dbReference type="AlphaFoldDB" id="A0AA40ES79"/>
<keyword evidence="2" id="KW-0732">Signal</keyword>
<feature type="signal peptide" evidence="2">
    <location>
        <begin position="1"/>
        <end position="20"/>
    </location>
</feature>
<evidence type="ECO:0000256" key="2">
    <source>
        <dbReference type="SAM" id="SignalP"/>
    </source>
</evidence>